<dbReference type="Pfam" id="PF26223">
    <property type="entry name" value="DUF8049"/>
    <property type="match status" value="1"/>
</dbReference>
<protein>
    <recommendedName>
        <fullName evidence="2">DUF8049 domain-containing protein</fullName>
    </recommendedName>
</protein>
<evidence type="ECO:0000313" key="3">
    <source>
        <dbReference type="EMBL" id="AUX09601.1"/>
    </source>
</evidence>
<dbReference type="Proteomes" id="UP000263012">
    <property type="component" value="Chromosome"/>
</dbReference>
<dbReference type="AlphaFoldDB" id="A0A343TKH9"/>
<dbReference type="RefSeq" id="WP_119818443.1">
    <property type="nucleotide sequence ID" value="NZ_CP025066.1"/>
</dbReference>
<feature type="transmembrane region" description="Helical" evidence="1">
    <location>
        <begin position="12"/>
        <end position="31"/>
    </location>
</feature>
<dbReference type="OrthoDB" id="305503at2157"/>
<dbReference type="InterPro" id="IPR058362">
    <property type="entry name" value="DUF8049"/>
</dbReference>
<evidence type="ECO:0000256" key="1">
    <source>
        <dbReference type="SAM" id="Phobius"/>
    </source>
</evidence>
<dbReference type="KEGG" id="hdf:AArcSl_1976"/>
<name>A0A343TKH9_9EURY</name>
<feature type="domain" description="DUF8049" evidence="2">
    <location>
        <begin position="1"/>
        <end position="83"/>
    </location>
</feature>
<dbReference type="EMBL" id="CP025066">
    <property type="protein sequence ID" value="AUX09601.1"/>
    <property type="molecule type" value="Genomic_DNA"/>
</dbReference>
<sequence length="84" mass="8961">MDLEQAREDLLVAGVAAGCAIGLTLGFEYVLAASIPLQYRLIPLLVYVVYVFSRKGGPYGRYDTPMAWAVLAVLVTVATAVVVA</sequence>
<feature type="transmembrane region" description="Helical" evidence="1">
    <location>
        <begin position="37"/>
        <end position="53"/>
    </location>
</feature>
<organism evidence="3 4">
    <name type="scientific">Halalkaliarchaeum desulfuricum</name>
    <dbReference type="NCBI Taxonomy" id="2055893"/>
    <lineage>
        <taxon>Archaea</taxon>
        <taxon>Methanobacteriati</taxon>
        <taxon>Methanobacteriota</taxon>
        <taxon>Stenosarchaea group</taxon>
        <taxon>Halobacteria</taxon>
        <taxon>Halobacteriales</taxon>
        <taxon>Haloferacaceae</taxon>
        <taxon>Halalkaliarchaeum</taxon>
    </lineage>
</organism>
<keyword evidence="1" id="KW-0472">Membrane</keyword>
<dbReference type="GeneID" id="37878329"/>
<feature type="transmembrane region" description="Helical" evidence="1">
    <location>
        <begin position="65"/>
        <end position="83"/>
    </location>
</feature>
<reference evidence="4" key="1">
    <citation type="submission" date="2017-11" db="EMBL/GenBank/DDBJ databases">
        <title>Phenotypic and genomic properties of facultatively anaerobic sulfur-reducing natronoarchaea from hypersaline soda lakes.</title>
        <authorList>
            <person name="Sorokin D.Y."/>
            <person name="Kublanov I.V."/>
            <person name="Roman P."/>
            <person name="Sinninghe Damste J.S."/>
            <person name="Golyshin P.N."/>
            <person name="Rojo D."/>
            <person name="Ciordia S."/>
            <person name="Mena M.D.C."/>
            <person name="Ferrer M."/>
            <person name="Messina E."/>
            <person name="Smedile F."/>
            <person name="La Spada G."/>
            <person name="La Cono V."/>
            <person name="Yakimov M.M."/>
        </authorList>
    </citation>
    <scope>NUCLEOTIDE SEQUENCE [LARGE SCALE GENOMIC DNA]</scope>
    <source>
        <strain evidence="4">AArc-Sl</strain>
    </source>
</reference>
<accession>A0A343TKH9</accession>
<keyword evidence="4" id="KW-1185">Reference proteome</keyword>
<keyword evidence="1" id="KW-1133">Transmembrane helix</keyword>
<evidence type="ECO:0000259" key="2">
    <source>
        <dbReference type="Pfam" id="PF26223"/>
    </source>
</evidence>
<proteinExistence type="predicted"/>
<gene>
    <name evidence="3" type="ORF">AArcSl_1976</name>
</gene>
<keyword evidence="1" id="KW-0812">Transmembrane</keyword>
<evidence type="ECO:0000313" key="4">
    <source>
        <dbReference type="Proteomes" id="UP000263012"/>
    </source>
</evidence>